<accession>A0A1V0TK17</accession>
<protein>
    <recommendedName>
        <fullName evidence="1">HTH cro/C1-type domain-containing protein</fullName>
    </recommendedName>
</protein>
<dbReference type="OrthoDB" id="3504495at2"/>
<dbReference type="GO" id="GO:0003677">
    <property type="term" value="F:DNA binding"/>
    <property type="evidence" value="ECO:0007669"/>
    <property type="project" value="InterPro"/>
</dbReference>
<dbReference type="KEGG" id="sgv:B1H19_02210"/>
<dbReference type="PROSITE" id="PS50943">
    <property type="entry name" value="HTH_CROC1"/>
    <property type="match status" value="1"/>
</dbReference>
<dbReference type="STRING" id="553510.B1H19_02210"/>
<reference evidence="2 3" key="1">
    <citation type="submission" date="2017-04" db="EMBL/GenBank/DDBJ databases">
        <title>Complete Genome Sequence of Streptomyces gilvosporeus F607, a Capable Producer of Natamycin.</title>
        <authorList>
            <person name="Zong G."/>
            <person name="Zhong C."/>
            <person name="Fu J."/>
            <person name="Qin R."/>
            <person name="Cao G."/>
        </authorList>
    </citation>
    <scope>NUCLEOTIDE SEQUENCE [LARGE SCALE GENOMIC DNA]</scope>
    <source>
        <strain evidence="2 3">F607</strain>
    </source>
</reference>
<dbReference type="SMART" id="SM00530">
    <property type="entry name" value="HTH_XRE"/>
    <property type="match status" value="1"/>
</dbReference>
<evidence type="ECO:0000313" key="3">
    <source>
        <dbReference type="Proteomes" id="UP000192726"/>
    </source>
</evidence>
<keyword evidence="3" id="KW-1185">Reference proteome</keyword>
<gene>
    <name evidence="2" type="ORF">B1H19_02210</name>
</gene>
<name>A0A1V0TK17_9ACTN</name>
<dbReference type="EMBL" id="CP020569">
    <property type="protein sequence ID" value="ARF53148.1"/>
    <property type="molecule type" value="Genomic_DNA"/>
</dbReference>
<feature type="domain" description="HTH cro/C1-type" evidence="1">
    <location>
        <begin position="13"/>
        <end position="69"/>
    </location>
</feature>
<dbReference type="RefSeq" id="WP_083102579.1">
    <property type="nucleotide sequence ID" value="NZ_CP020569.1"/>
</dbReference>
<dbReference type="Pfam" id="PF13560">
    <property type="entry name" value="HTH_31"/>
    <property type="match status" value="1"/>
</dbReference>
<proteinExistence type="predicted"/>
<dbReference type="Gene3D" id="1.10.260.40">
    <property type="entry name" value="lambda repressor-like DNA-binding domains"/>
    <property type="match status" value="1"/>
</dbReference>
<dbReference type="InterPro" id="IPR010982">
    <property type="entry name" value="Lambda_DNA-bd_dom_sf"/>
</dbReference>
<dbReference type="Proteomes" id="UP000192726">
    <property type="component" value="Chromosome"/>
</dbReference>
<evidence type="ECO:0000313" key="2">
    <source>
        <dbReference type="EMBL" id="ARF53148.1"/>
    </source>
</evidence>
<sequence length="402" mass="44107">MSVPIDLPLGERIELLRRRRGMSRQVLASLVGYSSEWLRQVERNERPVDRLSVLLRIAGVLQVNDIADFLGLHVEDGRAPDSGQVVSAPVREALHHSWVGADGDAAERDGLADRVRHRLDETVVAWRDSPRRYSRVLRELPALIEPVGQLARADSPAGQVLFADVHRLAAVMLLQVGDHPLALMAIDRSMFAARLSRNTDTRAGCAVTLGSVLLRGGFPEKAREICLAAAAGVEHTIAQDRLGLALWGSLHLTAAEAAAAASDHNLAMRLLDSARQAAEELPDKPSEAVDGFGRAEVDVRLIEIEVRLGRIRQALRQAARTEVTGRLSAGRLAQYRVTLTQAHVRNGDPVAAAFTLLQAEEACPEEIRFNPDARAALTEILRRDDATVRHEVWGLARRTRLL</sequence>
<evidence type="ECO:0000259" key="1">
    <source>
        <dbReference type="PROSITE" id="PS50943"/>
    </source>
</evidence>
<organism evidence="2 3">
    <name type="scientific">Streptomyces gilvosporeus</name>
    <dbReference type="NCBI Taxonomy" id="553510"/>
    <lineage>
        <taxon>Bacteria</taxon>
        <taxon>Bacillati</taxon>
        <taxon>Actinomycetota</taxon>
        <taxon>Actinomycetes</taxon>
        <taxon>Kitasatosporales</taxon>
        <taxon>Streptomycetaceae</taxon>
        <taxon>Streptomyces</taxon>
    </lineage>
</organism>
<dbReference type="InterPro" id="IPR001387">
    <property type="entry name" value="Cro/C1-type_HTH"/>
</dbReference>
<dbReference type="SUPFAM" id="SSF47413">
    <property type="entry name" value="lambda repressor-like DNA-binding domains"/>
    <property type="match status" value="1"/>
</dbReference>
<dbReference type="AlphaFoldDB" id="A0A1V0TK17"/>